<dbReference type="Gene3D" id="3.30.50.10">
    <property type="entry name" value="Erythroid Transcription Factor GATA-1, subunit A"/>
    <property type="match status" value="1"/>
</dbReference>
<accession>A0A3A3GA35</accession>
<gene>
    <name evidence="3 4" type="primary">yacG</name>
    <name evidence="4" type="ORF">D3871_03785</name>
</gene>
<feature type="binding site" evidence="3">
    <location>
        <position position="30"/>
    </location>
    <ligand>
        <name>Zn(2+)</name>
        <dbReference type="ChEBI" id="CHEBI:29105"/>
    </ligand>
</feature>
<reference evidence="5" key="1">
    <citation type="submission" date="2018-09" db="EMBL/GenBank/DDBJ databases">
        <authorList>
            <person name="Zhu H."/>
        </authorList>
    </citation>
    <scope>NUCLEOTIDE SEQUENCE [LARGE SCALE GENOMIC DNA]</scope>
    <source>
        <strain evidence="5">K1R23-30</strain>
    </source>
</reference>
<feature type="binding site" evidence="3">
    <location>
        <position position="26"/>
    </location>
    <ligand>
        <name>Zn(2+)</name>
        <dbReference type="ChEBI" id="CHEBI:29105"/>
    </ligand>
</feature>
<dbReference type="AlphaFoldDB" id="A0A3A3GA35"/>
<name>A0A3A3GA35_9BURK</name>
<dbReference type="NCBIfam" id="NF001638">
    <property type="entry name" value="PRK00418.1"/>
    <property type="match status" value="1"/>
</dbReference>
<comment type="similarity">
    <text evidence="3">Belongs to the DNA gyrase inhibitor YacG family.</text>
</comment>
<organism evidence="4 5">
    <name type="scientific">Noviherbaspirillum saxi</name>
    <dbReference type="NCBI Taxonomy" id="2320863"/>
    <lineage>
        <taxon>Bacteria</taxon>
        <taxon>Pseudomonadati</taxon>
        <taxon>Pseudomonadota</taxon>
        <taxon>Betaproteobacteria</taxon>
        <taxon>Burkholderiales</taxon>
        <taxon>Oxalobacteraceae</taxon>
        <taxon>Noviherbaspirillum</taxon>
    </lineage>
</organism>
<dbReference type="GO" id="GO:0008657">
    <property type="term" value="F:DNA topoisomerase type II (double strand cut, ATP-hydrolyzing) inhibitor activity"/>
    <property type="evidence" value="ECO:0007669"/>
    <property type="project" value="UniProtKB-UniRule"/>
</dbReference>
<dbReference type="RefSeq" id="WP_119767689.1">
    <property type="nucleotide sequence ID" value="NZ_QYUO01000001.1"/>
</dbReference>
<evidence type="ECO:0000256" key="2">
    <source>
        <dbReference type="ARBA" id="ARBA00022833"/>
    </source>
</evidence>
<feature type="binding site" evidence="3">
    <location>
        <position position="10"/>
    </location>
    <ligand>
        <name>Zn(2+)</name>
        <dbReference type="ChEBI" id="CHEBI:29105"/>
    </ligand>
</feature>
<protein>
    <recommendedName>
        <fullName evidence="3">DNA gyrase inhibitor YacG</fullName>
    </recommendedName>
</protein>
<keyword evidence="5" id="KW-1185">Reference proteome</keyword>
<dbReference type="HAMAP" id="MF_00649">
    <property type="entry name" value="DNA_gyrase_inhibitor_YacG"/>
    <property type="match status" value="1"/>
</dbReference>
<proteinExistence type="inferred from homology"/>
<evidence type="ECO:0000256" key="1">
    <source>
        <dbReference type="ARBA" id="ARBA00022723"/>
    </source>
</evidence>
<dbReference type="PANTHER" id="PTHR36150:SF1">
    <property type="entry name" value="DNA GYRASE INHIBITOR YACG"/>
    <property type="match status" value="1"/>
</dbReference>
<dbReference type="EMBL" id="QYUO01000001">
    <property type="protein sequence ID" value="RJF97739.1"/>
    <property type="molecule type" value="Genomic_DNA"/>
</dbReference>
<evidence type="ECO:0000313" key="4">
    <source>
        <dbReference type="EMBL" id="RJF97739.1"/>
    </source>
</evidence>
<dbReference type="GO" id="GO:0006355">
    <property type="term" value="P:regulation of DNA-templated transcription"/>
    <property type="evidence" value="ECO:0007669"/>
    <property type="project" value="InterPro"/>
</dbReference>
<dbReference type="Proteomes" id="UP000265955">
    <property type="component" value="Unassembled WGS sequence"/>
</dbReference>
<dbReference type="InterPro" id="IPR005584">
    <property type="entry name" value="DNA_gyrase_inhibitor_YacG"/>
</dbReference>
<dbReference type="OrthoDB" id="9809663at2"/>
<dbReference type="InterPro" id="IPR013088">
    <property type="entry name" value="Znf_NHR/GATA"/>
</dbReference>
<feature type="binding site" evidence="3">
    <location>
        <position position="7"/>
    </location>
    <ligand>
        <name>Zn(2+)</name>
        <dbReference type="ChEBI" id="CHEBI:29105"/>
    </ligand>
</feature>
<comment type="cofactor">
    <cofactor evidence="3">
        <name>Zn(2+)</name>
        <dbReference type="ChEBI" id="CHEBI:29105"/>
    </cofactor>
    <text evidence="3">Binds 1 zinc ion.</text>
</comment>
<dbReference type="PANTHER" id="PTHR36150">
    <property type="entry name" value="DNA GYRASE INHIBITOR YACG"/>
    <property type="match status" value="1"/>
</dbReference>
<comment type="subunit">
    <text evidence="3">Interacts with GyrB.</text>
</comment>
<dbReference type="Pfam" id="PF03884">
    <property type="entry name" value="YacG"/>
    <property type="match status" value="1"/>
</dbReference>
<evidence type="ECO:0000256" key="3">
    <source>
        <dbReference type="HAMAP-Rule" id="MF_00649"/>
    </source>
</evidence>
<dbReference type="SUPFAM" id="SSF57716">
    <property type="entry name" value="Glucocorticoid receptor-like (DNA-binding domain)"/>
    <property type="match status" value="1"/>
</dbReference>
<sequence>MATVVDCPTCGKKVEWSEKNKYRPFCSERCKQIDLGAWAEEKYSIPAVTPPADPDEDGSAH</sequence>
<comment type="function">
    <text evidence="3">Inhibits all the catalytic activities of DNA gyrase by preventing its interaction with DNA. Acts by binding directly to the C-terminal domain of GyrB, which probably disrupts DNA binding by the gyrase.</text>
</comment>
<comment type="caution">
    <text evidence="4">The sequence shown here is derived from an EMBL/GenBank/DDBJ whole genome shotgun (WGS) entry which is preliminary data.</text>
</comment>
<evidence type="ECO:0000313" key="5">
    <source>
        <dbReference type="Proteomes" id="UP000265955"/>
    </source>
</evidence>
<keyword evidence="1 3" id="KW-0479">Metal-binding</keyword>
<keyword evidence="2 3" id="KW-0862">Zinc</keyword>
<dbReference type="GO" id="GO:0008270">
    <property type="term" value="F:zinc ion binding"/>
    <property type="evidence" value="ECO:0007669"/>
    <property type="project" value="UniProtKB-UniRule"/>
</dbReference>